<dbReference type="EMBL" id="JABUKG010000003">
    <property type="protein sequence ID" value="MBY6320062.1"/>
    <property type="molecule type" value="Genomic_DNA"/>
</dbReference>
<dbReference type="Proteomes" id="UP000182054">
    <property type="component" value="Unassembled WGS sequence"/>
</dbReference>
<dbReference type="AlphaFoldDB" id="A0A1I0U2D1"/>
<gene>
    <name evidence="2" type="ORF">HQ605_04425</name>
    <name evidence="3" type="ORF">SAMN05444374_11279</name>
</gene>
<evidence type="ECO:0000256" key="1">
    <source>
        <dbReference type="SAM" id="Phobius"/>
    </source>
</evidence>
<accession>A0A1I0U2D1</accession>
<evidence type="ECO:0008006" key="6">
    <source>
        <dbReference type="Google" id="ProtNLM"/>
    </source>
</evidence>
<dbReference type="Proteomes" id="UP001520140">
    <property type="component" value="Unassembled WGS sequence"/>
</dbReference>
<keyword evidence="1" id="KW-0472">Membrane</keyword>
<protein>
    <recommendedName>
        <fullName evidence="6">Oxalate:formate antiporter</fullName>
    </recommendedName>
</protein>
<dbReference type="GeneID" id="85487850"/>
<feature type="transmembrane region" description="Helical" evidence="1">
    <location>
        <begin position="12"/>
        <end position="35"/>
    </location>
</feature>
<sequence length="47" mass="5080">MTTEERSSAPSSAVSVPVVVVSWLWVGVPFAWGLYELILKAKNLFGG</sequence>
<keyword evidence="1" id="KW-0812">Transmembrane</keyword>
<keyword evidence="5" id="KW-1185">Reference proteome</keyword>
<evidence type="ECO:0000313" key="3">
    <source>
        <dbReference type="EMBL" id="SFA58269.1"/>
    </source>
</evidence>
<dbReference type="RefSeq" id="WP_156511591.1">
    <property type="nucleotide sequence ID" value="NZ_CP135915.1"/>
</dbReference>
<organism evidence="3 4">
    <name type="scientific">Rhodococcoides kroppenstedtii</name>
    <dbReference type="NCBI Taxonomy" id="293050"/>
    <lineage>
        <taxon>Bacteria</taxon>
        <taxon>Bacillati</taxon>
        <taxon>Actinomycetota</taxon>
        <taxon>Actinomycetes</taxon>
        <taxon>Mycobacteriales</taxon>
        <taxon>Nocardiaceae</taxon>
        <taxon>Rhodococcoides</taxon>
    </lineage>
</organism>
<proteinExistence type="predicted"/>
<evidence type="ECO:0000313" key="4">
    <source>
        <dbReference type="Proteomes" id="UP000182054"/>
    </source>
</evidence>
<name>A0A1I0U2D1_9NOCA</name>
<evidence type="ECO:0000313" key="2">
    <source>
        <dbReference type="EMBL" id="MBY6320062.1"/>
    </source>
</evidence>
<keyword evidence="1" id="KW-1133">Transmembrane helix</keyword>
<reference evidence="2 5" key="2">
    <citation type="submission" date="2020-06" db="EMBL/GenBank/DDBJ databases">
        <title>Taxonomy, biology and ecology of Rhodococcus bacteria occurring in California pistachio and other woody hosts as revealed by genome sequence analyses.</title>
        <authorList>
            <person name="Gai Y."/>
            <person name="Riely B."/>
        </authorList>
    </citation>
    <scope>NUCLEOTIDE SEQUENCE [LARGE SCALE GENOMIC DNA]</scope>
    <source>
        <strain evidence="2 5">BP-284</strain>
    </source>
</reference>
<evidence type="ECO:0000313" key="5">
    <source>
        <dbReference type="Proteomes" id="UP001520140"/>
    </source>
</evidence>
<dbReference type="EMBL" id="FOJN01000012">
    <property type="protein sequence ID" value="SFA58269.1"/>
    <property type="molecule type" value="Genomic_DNA"/>
</dbReference>
<reference evidence="3 4" key="1">
    <citation type="submission" date="2016-10" db="EMBL/GenBank/DDBJ databases">
        <authorList>
            <person name="de Groot N.N."/>
        </authorList>
    </citation>
    <scope>NUCLEOTIDE SEQUENCE [LARGE SCALE GENOMIC DNA]</scope>
    <source>
        <strain evidence="3 4">DSM 44908</strain>
    </source>
</reference>